<evidence type="ECO:0000313" key="2">
    <source>
        <dbReference type="EMBL" id="KAG6950697.1"/>
    </source>
</evidence>
<gene>
    <name evidence="2" type="ORF">JG688_00014045</name>
</gene>
<accession>A0A8J5I809</accession>
<proteinExistence type="predicted"/>
<comment type="caution">
    <text evidence="2">The sequence shown here is derived from an EMBL/GenBank/DDBJ whole genome shotgun (WGS) entry which is preliminary data.</text>
</comment>
<sequence>MRSLTSEKLNVILQNMMLYGLVEFASFIGVTIMLKRRFGFSPLYQVAFVLETQAQTLQSLLFVWVLCILQFTLVHNGVDLDAPFH</sequence>
<evidence type="ECO:0000313" key="3">
    <source>
        <dbReference type="Proteomes" id="UP000709295"/>
    </source>
</evidence>
<protein>
    <submittedName>
        <fullName evidence="2">Uncharacterized protein</fullName>
    </submittedName>
</protein>
<feature type="transmembrane region" description="Helical" evidence="1">
    <location>
        <begin position="60"/>
        <end position="78"/>
    </location>
</feature>
<keyword evidence="3" id="KW-1185">Reference proteome</keyword>
<reference evidence="2" key="1">
    <citation type="submission" date="2021-01" db="EMBL/GenBank/DDBJ databases">
        <title>Phytophthora aleatoria, a newly-described species from Pinus radiata is distinct from Phytophthora cactorum isolates based on comparative genomics.</title>
        <authorList>
            <person name="Mcdougal R."/>
            <person name="Panda P."/>
            <person name="Williams N."/>
            <person name="Studholme D.J."/>
        </authorList>
    </citation>
    <scope>NUCLEOTIDE SEQUENCE</scope>
    <source>
        <strain evidence="2">NZFS 4037</strain>
    </source>
</reference>
<evidence type="ECO:0000256" key="1">
    <source>
        <dbReference type="SAM" id="Phobius"/>
    </source>
</evidence>
<dbReference type="AlphaFoldDB" id="A0A8J5I809"/>
<feature type="transmembrane region" description="Helical" evidence="1">
    <location>
        <begin position="12"/>
        <end position="34"/>
    </location>
</feature>
<keyword evidence="1" id="KW-0812">Transmembrane</keyword>
<organism evidence="2 3">
    <name type="scientific">Phytophthora aleatoria</name>
    <dbReference type="NCBI Taxonomy" id="2496075"/>
    <lineage>
        <taxon>Eukaryota</taxon>
        <taxon>Sar</taxon>
        <taxon>Stramenopiles</taxon>
        <taxon>Oomycota</taxon>
        <taxon>Peronosporomycetes</taxon>
        <taxon>Peronosporales</taxon>
        <taxon>Peronosporaceae</taxon>
        <taxon>Phytophthora</taxon>
    </lineage>
</organism>
<dbReference type="Proteomes" id="UP000709295">
    <property type="component" value="Unassembled WGS sequence"/>
</dbReference>
<dbReference type="EMBL" id="JAENGY010001275">
    <property type="protein sequence ID" value="KAG6950697.1"/>
    <property type="molecule type" value="Genomic_DNA"/>
</dbReference>
<name>A0A8J5I809_9STRA</name>
<keyword evidence="1" id="KW-1133">Transmembrane helix</keyword>
<keyword evidence="1" id="KW-0472">Membrane</keyword>